<dbReference type="InterPro" id="IPR010921">
    <property type="entry name" value="Trp_repressor/repl_initiator"/>
</dbReference>
<name>A0A2W7RG17_9BACT</name>
<dbReference type="SUPFAM" id="SSF48295">
    <property type="entry name" value="TrpR-like"/>
    <property type="match status" value="1"/>
</dbReference>
<dbReference type="InterPro" id="IPR036388">
    <property type="entry name" value="WH-like_DNA-bd_sf"/>
</dbReference>
<accession>A0A2W7RG17</accession>
<dbReference type="SUPFAM" id="SSF46689">
    <property type="entry name" value="Homeodomain-like"/>
    <property type="match status" value="1"/>
</dbReference>
<dbReference type="Gene3D" id="1.10.10.10">
    <property type="entry name" value="Winged helix-like DNA-binding domain superfamily/Winged helix DNA-binding domain"/>
    <property type="match status" value="1"/>
</dbReference>
<organism evidence="2 3">
    <name type="scientific">Algoriphagus ratkowskyi</name>
    <dbReference type="NCBI Taxonomy" id="57028"/>
    <lineage>
        <taxon>Bacteria</taxon>
        <taxon>Pseudomonadati</taxon>
        <taxon>Bacteroidota</taxon>
        <taxon>Cytophagia</taxon>
        <taxon>Cytophagales</taxon>
        <taxon>Cyclobacteriaceae</taxon>
        <taxon>Algoriphagus</taxon>
    </lineage>
</organism>
<evidence type="ECO:0000256" key="1">
    <source>
        <dbReference type="SAM" id="Coils"/>
    </source>
</evidence>
<reference evidence="2 3" key="1">
    <citation type="submission" date="2018-06" db="EMBL/GenBank/DDBJ databases">
        <title>Genomic Encyclopedia of Archaeal and Bacterial Type Strains, Phase II (KMG-II): from individual species to whole genera.</title>
        <authorList>
            <person name="Goeker M."/>
        </authorList>
    </citation>
    <scope>NUCLEOTIDE SEQUENCE [LARGE SCALE GENOMIC DNA]</scope>
    <source>
        <strain evidence="2 3">DSM 22686</strain>
    </source>
</reference>
<dbReference type="InterPro" id="IPR009057">
    <property type="entry name" value="Homeodomain-like_sf"/>
</dbReference>
<keyword evidence="1" id="KW-0175">Coiled coil</keyword>
<dbReference type="InterPro" id="IPR052057">
    <property type="entry name" value="IS150/IS1296_orfA-like"/>
</dbReference>
<feature type="coiled-coil region" evidence="1">
    <location>
        <begin position="127"/>
        <end position="154"/>
    </location>
</feature>
<dbReference type="EMBL" id="QKZU01000004">
    <property type="protein sequence ID" value="PZX59364.1"/>
    <property type="molecule type" value="Genomic_DNA"/>
</dbReference>
<dbReference type="AlphaFoldDB" id="A0A2W7RG17"/>
<dbReference type="GO" id="GO:0043565">
    <property type="term" value="F:sequence-specific DNA binding"/>
    <property type="evidence" value="ECO:0007669"/>
    <property type="project" value="InterPro"/>
</dbReference>
<dbReference type="PANTHER" id="PTHR33795">
    <property type="entry name" value="INSERTION ELEMENT IS150 PROTEIN INSJ"/>
    <property type="match status" value="1"/>
</dbReference>
<sequence>MSRKMKYSVVFRKDAVDQVILDKKTCLKVGQEFGIDKSLIRKWVLSYQKHGIMGLMPSSKIYYSPDFKVKVIKTMRKKSLSLLETCIQFNIRSTGALVKWITLYNAKGAEGFAKQERKTKPPMAKRTKKLQTKEDELLEELASLRAENAYLKKLYALIQADKEKEEKRNSSRN</sequence>
<comment type="caution">
    <text evidence="2">The sequence shown here is derived from an EMBL/GenBank/DDBJ whole genome shotgun (WGS) entry which is preliminary data.</text>
</comment>
<protein>
    <submittedName>
        <fullName evidence="2">Transposase</fullName>
    </submittedName>
</protein>
<evidence type="ECO:0000313" key="3">
    <source>
        <dbReference type="Proteomes" id="UP000249115"/>
    </source>
</evidence>
<dbReference type="Proteomes" id="UP000249115">
    <property type="component" value="Unassembled WGS sequence"/>
</dbReference>
<proteinExistence type="predicted"/>
<evidence type="ECO:0000313" key="2">
    <source>
        <dbReference type="EMBL" id="PZX59364.1"/>
    </source>
</evidence>
<gene>
    <name evidence="2" type="ORF">LV84_01395</name>
</gene>
<dbReference type="PANTHER" id="PTHR33795:SF1">
    <property type="entry name" value="INSERTION ELEMENT IS150 PROTEIN INSJ"/>
    <property type="match status" value="1"/>
</dbReference>